<proteinExistence type="inferred from homology"/>
<dbReference type="AlphaFoldDB" id="A0A2K8MJ01"/>
<reference evidence="8 9" key="1">
    <citation type="submission" date="2017-11" db="EMBL/GenBank/DDBJ databases">
        <title>Complete genome sequence of Sphingomonas sp. Strain Cra20, a psychrotolerant potential plant growth promoting rhizobacteria.</title>
        <authorList>
            <person name="Luo Y."/>
        </authorList>
    </citation>
    <scope>NUCLEOTIDE SEQUENCE [LARGE SCALE GENOMIC DNA]</scope>
    <source>
        <strain evidence="8 9">Cra20</strain>
    </source>
</reference>
<evidence type="ECO:0000313" key="8">
    <source>
        <dbReference type="EMBL" id="ATY32974.1"/>
    </source>
</evidence>
<keyword evidence="9" id="KW-1185">Reference proteome</keyword>
<dbReference type="GO" id="GO:0008170">
    <property type="term" value="F:N-methyltransferase activity"/>
    <property type="evidence" value="ECO:0007669"/>
    <property type="project" value="InterPro"/>
</dbReference>
<sequence>MRKLFFGDNLDILRQHVVDESVDLIYLDPPFNSKSDYNLLFRSPDGNAASAQALAFEDTWRWGLAAEQAFRDIVAHGGAPARLIGSLRHWMQESDVMAYLVMMTVRLIELHRVLKSTGSLYLHCDPAASHYLKMMLDAIFGPSAFKSEIVWKRTNARGTTGKWPALHDILLFYTKTDRFHFEAQKGAGDPNRVPHTLITGPDGRKYQTYELTGPGRTLEGESGREWRGFDPSRFGRHWGQSEAERDRLDFQGLIHWPSNGGFPRRKAEEAFDPAARLVTVGDVWIDIDRLNQTAKERLGYPTQKPLALLERILEASSIPGDLVLDPFCGCGTTVHAAEKLGRGWVGIDVTNYAVKLISERLSASFADLRIEIDGRPQDYADAVALAERNKYQFQWWACDIIGAQRYRDRKKGPDGGVDGEILFLNGPRGVGRIIVSVKGGKTVGVDAVRELRAVVDQQGADMGVLVSLADPSKDAVNAALSAGVVRTVHGEFHKLQLAPMRELFEGRRPRLPVPAPAALLRPPKGPKKKADKQLNFTFAFGGHNYQRPASEDGVVLDPGLLVGRGG</sequence>
<dbReference type="OrthoDB" id="9816043at2"/>
<dbReference type="GO" id="GO:0003677">
    <property type="term" value="F:DNA binding"/>
    <property type="evidence" value="ECO:0007669"/>
    <property type="project" value="InterPro"/>
</dbReference>
<comment type="similarity">
    <text evidence="1">Belongs to the N(4)/N(6)-methyltransferase family.</text>
</comment>
<evidence type="ECO:0000259" key="6">
    <source>
        <dbReference type="Pfam" id="PF01555"/>
    </source>
</evidence>
<protein>
    <recommendedName>
        <fullName evidence="2">site-specific DNA-methyltransferase (adenine-specific)</fullName>
        <ecNumber evidence="2">2.1.1.72</ecNumber>
    </recommendedName>
</protein>
<dbReference type="Gene3D" id="3.40.50.150">
    <property type="entry name" value="Vaccinia Virus protein VP39"/>
    <property type="match status" value="1"/>
</dbReference>
<dbReference type="PROSITE" id="PS00092">
    <property type="entry name" value="N6_MTASE"/>
    <property type="match status" value="1"/>
</dbReference>
<dbReference type="InterPro" id="IPR007560">
    <property type="entry name" value="Restrct_endonuc_IV_Mrr"/>
</dbReference>
<evidence type="ECO:0000313" key="9">
    <source>
        <dbReference type="Proteomes" id="UP000229081"/>
    </source>
</evidence>
<dbReference type="GO" id="GO:0032259">
    <property type="term" value="P:methylation"/>
    <property type="evidence" value="ECO:0007669"/>
    <property type="project" value="UniProtKB-KW"/>
</dbReference>
<dbReference type="GO" id="GO:0005737">
    <property type="term" value="C:cytoplasm"/>
    <property type="evidence" value="ECO:0007669"/>
    <property type="project" value="TreeGrafter"/>
</dbReference>
<dbReference type="PANTHER" id="PTHR13370">
    <property type="entry name" value="RNA METHYLASE-RELATED"/>
    <property type="match status" value="1"/>
</dbReference>
<feature type="domain" description="Restriction endonuclease type IV Mrr" evidence="7">
    <location>
        <begin position="390"/>
        <end position="489"/>
    </location>
</feature>
<dbReference type="REBASE" id="228547">
    <property type="entry name" value="M.SspCra20ORF14220P"/>
</dbReference>
<dbReference type="InterPro" id="IPR001091">
    <property type="entry name" value="RM_Methyltransferase"/>
</dbReference>
<keyword evidence="4 8" id="KW-0808">Transferase</keyword>
<organism evidence="8 9">
    <name type="scientific">Sphingomonas psychrotolerans</name>
    <dbReference type="NCBI Taxonomy" id="1327635"/>
    <lineage>
        <taxon>Bacteria</taxon>
        <taxon>Pseudomonadati</taxon>
        <taxon>Pseudomonadota</taxon>
        <taxon>Alphaproteobacteria</taxon>
        <taxon>Sphingomonadales</taxon>
        <taxon>Sphingomonadaceae</taxon>
        <taxon>Sphingomonas</taxon>
    </lineage>
</organism>
<dbReference type="InterPro" id="IPR002941">
    <property type="entry name" value="DNA_methylase_N4/N6"/>
</dbReference>
<dbReference type="InterPro" id="IPR029063">
    <property type="entry name" value="SAM-dependent_MTases_sf"/>
</dbReference>
<name>A0A2K8MJ01_9SPHN</name>
<evidence type="ECO:0000256" key="2">
    <source>
        <dbReference type="ARBA" id="ARBA00011900"/>
    </source>
</evidence>
<dbReference type="SUPFAM" id="SSF53335">
    <property type="entry name" value="S-adenosyl-L-methionine-dependent methyltransferases"/>
    <property type="match status" value="1"/>
</dbReference>
<dbReference type="GO" id="GO:0004519">
    <property type="term" value="F:endonuclease activity"/>
    <property type="evidence" value="ECO:0007669"/>
    <property type="project" value="InterPro"/>
</dbReference>
<accession>A0A2K8MJ01</accession>
<evidence type="ECO:0000256" key="5">
    <source>
        <dbReference type="ARBA" id="ARBA00047942"/>
    </source>
</evidence>
<keyword evidence="3 8" id="KW-0489">Methyltransferase</keyword>
<dbReference type="GO" id="GO:0009007">
    <property type="term" value="F:site-specific DNA-methyltransferase (adenine-specific) activity"/>
    <property type="evidence" value="ECO:0007669"/>
    <property type="project" value="UniProtKB-EC"/>
</dbReference>
<evidence type="ECO:0000256" key="1">
    <source>
        <dbReference type="ARBA" id="ARBA00006594"/>
    </source>
</evidence>
<dbReference type="EMBL" id="CP024923">
    <property type="protein sequence ID" value="ATY32974.1"/>
    <property type="molecule type" value="Genomic_DNA"/>
</dbReference>
<feature type="domain" description="DNA methylase N-4/N-6" evidence="6">
    <location>
        <begin position="22"/>
        <end position="357"/>
    </location>
</feature>
<evidence type="ECO:0000256" key="4">
    <source>
        <dbReference type="ARBA" id="ARBA00022679"/>
    </source>
</evidence>
<dbReference type="PANTHER" id="PTHR13370:SF16">
    <property type="entry name" value="SITE-SPECIFIC DNA-METHYLTRANSFERASE (ADENINE-SPECIFIC)"/>
    <property type="match status" value="1"/>
</dbReference>
<dbReference type="Pfam" id="PF04471">
    <property type="entry name" value="Mrr_cat"/>
    <property type="match status" value="1"/>
</dbReference>
<comment type="catalytic activity">
    <reaction evidence="5">
        <text>a 2'-deoxyadenosine in DNA + S-adenosyl-L-methionine = an N(6)-methyl-2'-deoxyadenosine in DNA + S-adenosyl-L-homocysteine + H(+)</text>
        <dbReference type="Rhea" id="RHEA:15197"/>
        <dbReference type="Rhea" id="RHEA-COMP:12418"/>
        <dbReference type="Rhea" id="RHEA-COMP:12419"/>
        <dbReference type="ChEBI" id="CHEBI:15378"/>
        <dbReference type="ChEBI" id="CHEBI:57856"/>
        <dbReference type="ChEBI" id="CHEBI:59789"/>
        <dbReference type="ChEBI" id="CHEBI:90615"/>
        <dbReference type="ChEBI" id="CHEBI:90616"/>
        <dbReference type="EC" id="2.1.1.72"/>
    </reaction>
</comment>
<evidence type="ECO:0000259" key="7">
    <source>
        <dbReference type="Pfam" id="PF04471"/>
    </source>
</evidence>
<dbReference type="KEGG" id="sphc:CVN68_14220"/>
<dbReference type="Proteomes" id="UP000229081">
    <property type="component" value="Chromosome"/>
</dbReference>
<dbReference type="RefSeq" id="WP_100282779.1">
    <property type="nucleotide sequence ID" value="NZ_CP024923.1"/>
</dbReference>
<dbReference type="InterPro" id="IPR002052">
    <property type="entry name" value="DNA_methylase_N6_adenine_CS"/>
</dbReference>
<evidence type="ECO:0000256" key="3">
    <source>
        <dbReference type="ARBA" id="ARBA00022603"/>
    </source>
</evidence>
<dbReference type="EC" id="2.1.1.72" evidence="2"/>
<dbReference type="GO" id="GO:0009307">
    <property type="term" value="P:DNA restriction-modification system"/>
    <property type="evidence" value="ECO:0007669"/>
    <property type="project" value="InterPro"/>
</dbReference>
<gene>
    <name evidence="8" type="ORF">CVN68_14220</name>
</gene>
<dbReference type="Pfam" id="PF01555">
    <property type="entry name" value="N6_N4_Mtase"/>
    <property type="match status" value="1"/>
</dbReference>
<dbReference type="PRINTS" id="PR00508">
    <property type="entry name" value="S21N4MTFRASE"/>
</dbReference>